<feature type="chain" id="PRO_5047248366" description="TerB family tellurite resistance protein" evidence="1">
    <location>
        <begin position="28"/>
        <end position="217"/>
    </location>
</feature>
<sequence>MESKNNIRKIAVLVCLLLAFISQLSQAQTFAEFFKQKKTQKKYLLQQIAALQVYIEYAKKGYDIASSGLRTIKDISNGEFGLHSAFITSLKAINPVVRNNVKVAEIIESQIRISKVFGSVQYSDLLSLNNQLYVQNVQENVIAECGNDLEELLLVITSGKLEMSDQQRLIRIDRIYQSMSDKYAFTMDFMGQVMMLTRQAEKEQEFIYQIRKYYEIN</sequence>
<reference evidence="2 3" key="1">
    <citation type="submission" date="2019-11" db="EMBL/GenBank/DDBJ databases">
        <title>Description of Pedobacter sp. LMG 31462T.</title>
        <authorList>
            <person name="Carlier A."/>
            <person name="Qi S."/>
            <person name="Vandamme P."/>
        </authorList>
    </citation>
    <scope>NUCLEOTIDE SEQUENCE [LARGE SCALE GENOMIC DNA]</scope>
    <source>
        <strain evidence="2 3">LMG 31462</strain>
    </source>
</reference>
<protein>
    <recommendedName>
        <fullName evidence="4">TerB family tellurite resistance protein</fullName>
    </recommendedName>
</protein>
<evidence type="ECO:0008006" key="4">
    <source>
        <dbReference type="Google" id="ProtNLM"/>
    </source>
</evidence>
<keyword evidence="1" id="KW-0732">Signal</keyword>
<evidence type="ECO:0000313" key="3">
    <source>
        <dbReference type="Proteomes" id="UP000636110"/>
    </source>
</evidence>
<keyword evidence="3" id="KW-1185">Reference proteome</keyword>
<dbReference type="Proteomes" id="UP000636110">
    <property type="component" value="Unassembled WGS sequence"/>
</dbReference>
<dbReference type="EMBL" id="WNXC01000002">
    <property type="protein sequence ID" value="MBB2148948.1"/>
    <property type="molecule type" value="Genomic_DNA"/>
</dbReference>
<feature type="signal peptide" evidence="1">
    <location>
        <begin position="1"/>
        <end position="27"/>
    </location>
</feature>
<gene>
    <name evidence="2" type="ORF">GM920_08480</name>
</gene>
<evidence type="ECO:0000256" key="1">
    <source>
        <dbReference type="SAM" id="SignalP"/>
    </source>
</evidence>
<proteinExistence type="predicted"/>
<dbReference type="RefSeq" id="WP_182955729.1">
    <property type="nucleotide sequence ID" value="NZ_WNXC01000002.1"/>
</dbReference>
<comment type="caution">
    <text evidence="2">The sequence shown here is derived from an EMBL/GenBank/DDBJ whole genome shotgun (WGS) entry which is preliminary data.</text>
</comment>
<name>A0ABR6EX17_9SPHI</name>
<evidence type="ECO:0000313" key="2">
    <source>
        <dbReference type="EMBL" id="MBB2148948.1"/>
    </source>
</evidence>
<organism evidence="2 3">
    <name type="scientific">Pedobacter gandavensis</name>
    <dbReference type="NCBI Taxonomy" id="2679963"/>
    <lineage>
        <taxon>Bacteria</taxon>
        <taxon>Pseudomonadati</taxon>
        <taxon>Bacteroidota</taxon>
        <taxon>Sphingobacteriia</taxon>
        <taxon>Sphingobacteriales</taxon>
        <taxon>Sphingobacteriaceae</taxon>
        <taxon>Pedobacter</taxon>
    </lineage>
</organism>
<accession>A0ABR6EX17</accession>